<sequence length="78" mass="9637">MDGNLLTNYMKHNYKYDANKQRTEDETQKWNSNKNQWENHLCIRYTYGNKSVTTEYYKWNNKKKDYILVPEMTVTMDR</sequence>
<dbReference type="Gene3D" id="2.40.128.720">
    <property type="match status" value="1"/>
</dbReference>
<gene>
    <name evidence="1" type="ORF">EVA_16844</name>
</gene>
<dbReference type="Pfam" id="PF12930">
    <property type="entry name" value="DUF3836"/>
    <property type="match status" value="1"/>
</dbReference>
<organism evidence="1">
    <name type="scientific">gut metagenome</name>
    <dbReference type="NCBI Taxonomy" id="749906"/>
    <lineage>
        <taxon>unclassified sequences</taxon>
        <taxon>metagenomes</taxon>
        <taxon>organismal metagenomes</taxon>
    </lineage>
</organism>
<accession>J9FJJ2</accession>
<reference evidence="1" key="1">
    <citation type="journal article" date="2012" name="PLoS ONE">
        <title>Gene sets for utilization of primary and secondary nutrition supplies in the distal gut of endangered iberian lynx.</title>
        <authorList>
            <person name="Alcaide M."/>
            <person name="Messina E."/>
            <person name="Richter M."/>
            <person name="Bargiela R."/>
            <person name="Peplies J."/>
            <person name="Huws S.A."/>
            <person name="Newbold C.J."/>
            <person name="Golyshin P.N."/>
            <person name="Simon M.A."/>
            <person name="Lopez G."/>
            <person name="Yakimov M.M."/>
            <person name="Ferrer M."/>
        </authorList>
    </citation>
    <scope>NUCLEOTIDE SEQUENCE</scope>
</reference>
<proteinExistence type="predicted"/>
<comment type="caution">
    <text evidence="1">The sequence shown here is derived from an EMBL/GenBank/DDBJ whole genome shotgun (WGS) entry which is preliminary data.</text>
</comment>
<dbReference type="InterPro" id="IPR024339">
    <property type="entry name" value="DUF3836"/>
</dbReference>
<protein>
    <recommendedName>
        <fullName evidence="2">DUF3836 domain-containing protein</fullName>
    </recommendedName>
</protein>
<dbReference type="AlphaFoldDB" id="J9FJJ2"/>
<evidence type="ECO:0008006" key="2">
    <source>
        <dbReference type="Google" id="ProtNLM"/>
    </source>
</evidence>
<dbReference type="EMBL" id="AMCI01006029">
    <property type="protein sequence ID" value="EJW95046.1"/>
    <property type="molecule type" value="Genomic_DNA"/>
</dbReference>
<name>J9FJJ2_9ZZZZ</name>
<evidence type="ECO:0000313" key="1">
    <source>
        <dbReference type="EMBL" id="EJW95046.1"/>
    </source>
</evidence>